<accession>A0AC35U4C9</accession>
<proteinExistence type="predicted"/>
<name>A0AC35U4C9_9BILA</name>
<evidence type="ECO:0000313" key="1">
    <source>
        <dbReference type="Proteomes" id="UP000095286"/>
    </source>
</evidence>
<sequence length="136" mass="16051">MEGGKEEVGANSNVHNRYYEGQASTNDESLFTQSMGRCQHTDWDVCESVRLAEINEVRKRSAQMEKTMRWWSECTATWRAKWNQVRNERNKCREEAELLRNELKLIKNDLQNQLIIIKSLQDENELLKKSTTKNTQ</sequence>
<dbReference type="Proteomes" id="UP000095286">
    <property type="component" value="Unplaced"/>
</dbReference>
<evidence type="ECO:0000313" key="2">
    <source>
        <dbReference type="WBParaSite" id="RSKR_0000722000.1"/>
    </source>
</evidence>
<protein>
    <submittedName>
        <fullName evidence="2">Coiled-coil domain-containing protein 102B</fullName>
    </submittedName>
</protein>
<reference evidence="2" key="1">
    <citation type="submission" date="2016-11" db="UniProtKB">
        <authorList>
            <consortium name="WormBaseParasite"/>
        </authorList>
    </citation>
    <scope>IDENTIFICATION</scope>
    <source>
        <strain evidence="2">KR3021</strain>
    </source>
</reference>
<dbReference type="WBParaSite" id="RSKR_0000722000.1">
    <property type="protein sequence ID" value="RSKR_0000722000.1"/>
    <property type="gene ID" value="RSKR_0000722000"/>
</dbReference>
<organism evidence="1 2">
    <name type="scientific">Rhabditophanes sp. KR3021</name>
    <dbReference type="NCBI Taxonomy" id="114890"/>
    <lineage>
        <taxon>Eukaryota</taxon>
        <taxon>Metazoa</taxon>
        <taxon>Ecdysozoa</taxon>
        <taxon>Nematoda</taxon>
        <taxon>Chromadorea</taxon>
        <taxon>Rhabditida</taxon>
        <taxon>Tylenchina</taxon>
        <taxon>Panagrolaimomorpha</taxon>
        <taxon>Strongyloidoidea</taxon>
        <taxon>Alloionematidae</taxon>
        <taxon>Rhabditophanes</taxon>
    </lineage>
</organism>